<protein>
    <submittedName>
        <fullName evidence="2">Uncharacterized protein</fullName>
    </submittedName>
</protein>
<keyword evidence="3" id="KW-1185">Reference proteome</keyword>
<evidence type="ECO:0000313" key="2">
    <source>
        <dbReference type="EMBL" id="MPD07001.1"/>
    </source>
</evidence>
<proteinExistence type="predicted"/>
<evidence type="ECO:0000256" key="1">
    <source>
        <dbReference type="SAM" id="MobiDB-lite"/>
    </source>
</evidence>
<comment type="caution">
    <text evidence="2">The sequence shown here is derived from an EMBL/GenBank/DDBJ whole genome shotgun (WGS) entry which is preliminary data.</text>
</comment>
<dbReference type="EMBL" id="VSRR010154214">
    <property type="protein sequence ID" value="MPD07001.1"/>
    <property type="molecule type" value="Genomic_DNA"/>
</dbReference>
<accession>A0A5B7KDL7</accession>
<dbReference type="Proteomes" id="UP000324222">
    <property type="component" value="Unassembled WGS sequence"/>
</dbReference>
<feature type="region of interest" description="Disordered" evidence="1">
    <location>
        <begin position="75"/>
        <end position="94"/>
    </location>
</feature>
<reference evidence="2 3" key="1">
    <citation type="submission" date="2019-05" db="EMBL/GenBank/DDBJ databases">
        <title>Another draft genome of Portunus trituberculatus and its Hox gene families provides insights of decapod evolution.</title>
        <authorList>
            <person name="Jeong J.-H."/>
            <person name="Song I."/>
            <person name="Kim S."/>
            <person name="Choi T."/>
            <person name="Kim D."/>
            <person name="Ryu S."/>
            <person name="Kim W."/>
        </authorList>
    </citation>
    <scope>NUCLEOTIDE SEQUENCE [LARGE SCALE GENOMIC DNA]</scope>
    <source>
        <tissue evidence="2">Muscle</tissue>
    </source>
</reference>
<sequence length="94" mass="10861">MFLFIYFNTLDLILQLHTKVREFGGRGAGYPWTEKALRGQRLVASGDLRTGGCDERGEERLRTVLCNEDKVWKQMGDREKLEESKGKEKGGRKR</sequence>
<dbReference type="AlphaFoldDB" id="A0A5B7KDL7"/>
<gene>
    <name evidence="2" type="ORF">E2C01_102842</name>
</gene>
<name>A0A5B7KDL7_PORTR</name>
<evidence type="ECO:0000313" key="3">
    <source>
        <dbReference type="Proteomes" id="UP000324222"/>
    </source>
</evidence>
<organism evidence="2 3">
    <name type="scientific">Portunus trituberculatus</name>
    <name type="common">Swimming crab</name>
    <name type="synonym">Neptunus trituberculatus</name>
    <dbReference type="NCBI Taxonomy" id="210409"/>
    <lineage>
        <taxon>Eukaryota</taxon>
        <taxon>Metazoa</taxon>
        <taxon>Ecdysozoa</taxon>
        <taxon>Arthropoda</taxon>
        <taxon>Crustacea</taxon>
        <taxon>Multicrustacea</taxon>
        <taxon>Malacostraca</taxon>
        <taxon>Eumalacostraca</taxon>
        <taxon>Eucarida</taxon>
        <taxon>Decapoda</taxon>
        <taxon>Pleocyemata</taxon>
        <taxon>Brachyura</taxon>
        <taxon>Eubrachyura</taxon>
        <taxon>Portunoidea</taxon>
        <taxon>Portunidae</taxon>
        <taxon>Portuninae</taxon>
        <taxon>Portunus</taxon>
    </lineage>
</organism>